<evidence type="ECO:0000313" key="1">
    <source>
        <dbReference type="EMBL" id="OAI13613.1"/>
    </source>
</evidence>
<dbReference type="STRING" id="980561.A1359_11760"/>
<accession>A0A177N7Z3</accession>
<dbReference type="RefSeq" id="WP_066984001.1">
    <property type="nucleotide sequence ID" value="NZ_LUUI01000117.1"/>
</dbReference>
<evidence type="ECO:0000313" key="2">
    <source>
        <dbReference type="Proteomes" id="UP000078476"/>
    </source>
</evidence>
<dbReference type="Proteomes" id="UP000078476">
    <property type="component" value="Unassembled WGS sequence"/>
</dbReference>
<dbReference type="EMBL" id="LUUI01000117">
    <property type="protein sequence ID" value="OAI13613.1"/>
    <property type="molecule type" value="Genomic_DNA"/>
</dbReference>
<dbReference type="AlphaFoldDB" id="A0A177N7Z3"/>
<dbReference type="OrthoDB" id="9803995at2"/>
<proteinExistence type="predicted"/>
<gene>
    <name evidence="1" type="ORF">A1359_11760</name>
</gene>
<keyword evidence="2" id="KW-1185">Reference proteome</keyword>
<reference evidence="1 2" key="1">
    <citation type="submission" date="2016-03" db="EMBL/GenBank/DDBJ databases">
        <authorList>
            <person name="Ploux O."/>
        </authorList>
    </citation>
    <scope>NUCLEOTIDE SEQUENCE [LARGE SCALE GENOMIC DNA]</scope>
    <source>
        <strain evidence="1 2">R-45370</strain>
    </source>
</reference>
<name>A0A177N7Z3_9GAMM</name>
<organism evidence="1 2">
    <name type="scientific">Methylomonas lenta</name>
    <dbReference type="NCBI Taxonomy" id="980561"/>
    <lineage>
        <taxon>Bacteria</taxon>
        <taxon>Pseudomonadati</taxon>
        <taxon>Pseudomonadota</taxon>
        <taxon>Gammaproteobacteria</taxon>
        <taxon>Methylococcales</taxon>
        <taxon>Methylococcaceae</taxon>
        <taxon>Methylomonas</taxon>
    </lineage>
</organism>
<comment type="caution">
    <text evidence="1">The sequence shown here is derived from an EMBL/GenBank/DDBJ whole genome shotgun (WGS) entry which is preliminary data.</text>
</comment>
<sequence length="66" mass="7508">MTLLSLRQLLDFTPAPSFVVSTFNGSKMEQVQAIKQSSAIMHRHHARPHNLCPQAITFGKMTQHYQ</sequence>
<protein>
    <submittedName>
        <fullName evidence="1">Uncharacterized protein</fullName>
    </submittedName>
</protein>